<dbReference type="AlphaFoldDB" id="A0A449AZW2"/>
<name>A0A449AZW2_9BACT</name>
<feature type="region of interest" description="Disordered" evidence="4">
    <location>
        <begin position="115"/>
        <end position="166"/>
    </location>
</feature>
<comment type="subunit">
    <text evidence="2">Homotetramer.</text>
</comment>
<evidence type="ECO:0000256" key="2">
    <source>
        <dbReference type="HAMAP-Rule" id="MF_00984"/>
    </source>
</evidence>
<comment type="caution">
    <text evidence="2">Lacks conserved residue(s) required for the propagation of feature annotation.</text>
</comment>
<dbReference type="KEGG" id="mgal:NCTC10186_00530"/>
<dbReference type="PROSITE" id="PS50935">
    <property type="entry name" value="SSB"/>
    <property type="match status" value="1"/>
</dbReference>
<dbReference type="NCBIfam" id="TIGR00621">
    <property type="entry name" value="ssb"/>
    <property type="match status" value="1"/>
</dbReference>
<keyword evidence="1 2" id="KW-0238">DNA-binding</keyword>
<keyword evidence="6" id="KW-1185">Reference proteome</keyword>
<dbReference type="InterPro" id="IPR000424">
    <property type="entry name" value="Primosome_PriB/ssb"/>
</dbReference>
<keyword evidence="5" id="KW-0614">Plasmid</keyword>
<dbReference type="SUPFAM" id="SSF50249">
    <property type="entry name" value="Nucleic acid-binding proteins"/>
    <property type="match status" value="1"/>
</dbReference>
<organism evidence="5 6">
    <name type="scientific">Mycoplasmopsis gallopavonis</name>
    <dbReference type="NCBI Taxonomy" id="76629"/>
    <lineage>
        <taxon>Bacteria</taxon>
        <taxon>Bacillati</taxon>
        <taxon>Mycoplasmatota</taxon>
        <taxon>Mycoplasmoidales</taxon>
        <taxon>Metamycoplasmataceae</taxon>
        <taxon>Mycoplasmopsis</taxon>
    </lineage>
</organism>
<evidence type="ECO:0000256" key="3">
    <source>
        <dbReference type="RuleBase" id="RU000524"/>
    </source>
</evidence>
<dbReference type="InterPro" id="IPR011344">
    <property type="entry name" value="ssDNA-bd"/>
</dbReference>
<feature type="compositionally biased region" description="Polar residues" evidence="4">
    <location>
        <begin position="142"/>
        <end position="151"/>
    </location>
</feature>
<evidence type="ECO:0000256" key="4">
    <source>
        <dbReference type="SAM" id="MobiDB-lite"/>
    </source>
</evidence>
<dbReference type="GO" id="GO:0003697">
    <property type="term" value="F:single-stranded DNA binding"/>
    <property type="evidence" value="ECO:0007669"/>
    <property type="project" value="UniProtKB-UniRule"/>
</dbReference>
<dbReference type="OrthoDB" id="9809878at2"/>
<dbReference type="Gene3D" id="2.40.50.140">
    <property type="entry name" value="Nucleic acid-binding proteins"/>
    <property type="match status" value="1"/>
</dbReference>
<gene>
    <name evidence="5" type="primary">ssb</name>
    <name evidence="5" type="ORF">NCTC10186_00530</name>
</gene>
<protein>
    <recommendedName>
        <fullName evidence="2 3">Single-stranded DNA-binding protein</fullName>
        <shortName evidence="2">SSB</shortName>
    </recommendedName>
</protein>
<geneLocation type="plasmid" evidence="5 6">
    <name>2</name>
</geneLocation>
<dbReference type="InterPro" id="IPR012340">
    <property type="entry name" value="NA-bd_OB-fold"/>
</dbReference>
<dbReference type="GO" id="GO:0006260">
    <property type="term" value="P:DNA replication"/>
    <property type="evidence" value="ECO:0007669"/>
    <property type="project" value="InterPro"/>
</dbReference>
<dbReference type="Proteomes" id="UP000289862">
    <property type="component" value="Plasmid 2"/>
</dbReference>
<evidence type="ECO:0000313" key="6">
    <source>
        <dbReference type="Proteomes" id="UP000289862"/>
    </source>
</evidence>
<dbReference type="PANTHER" id="PTHR10302">
    <property type="entry name" value="SINGLE-STRANDED DNA-BINDING PROTEIN"/>
    <property type="match status" value="1"/>
</dbReference>
<dbReference type="GO" id="GO:0009295">
    <property type="term" value="C:nucleoid"/>
    <property type="evidence" value="ECO:0007669"/>
    <property type="project" value="TreeGrafter"/>
</dbReference>
<evidence type="ECO:0000313" key="5">
    <source>
        <dbReference type="EMBL" id="VEU73041.1"/>
    </source>
</evidence>
<evidence type="ECO:0000256" key="1">
    <source>
        <dbReference type="ARBA" id="ARBA00023125"/>
    </source>
</evidence>
<accession>A0A449AZW2</accession>
<reference evidence="5 6" key="1">
    <citation type="submission" date="2019-01" db="EMBL/GenBank/DDBJ databases">
        <authorList>
            <consortium name="Pathogen Informatics"/>
        </authorList>
    </citation>
    <scope>NUCLEOTIDE SEQUENCE [LARGE SCALE GENOMIC DNA]</scope>
    <source>
        <strain evidence="5 6">NCTC10186</strain>
        <plasmid evidence="6">2</plasmid>
    </source>
</reference>
<dbReference type="HAMAP" id="MF_00984">
    <property type="entry name" value="SSB"/>
    <property type="match status" value="1"/>
</dbReference>
<dbReference type="RefSeq" id="WP_119572201.1">
    <property type="nucleotide sequence ID" value="NZ_LR215032.1"/>
</dbReference>
<dbReference type="CDD" id="cd04496">
    <property type="entry name" value="SSB_OBF"/>
    <property type="match status" value="1"/>
</dbReference>
<feature type="compositionally biased region" description="Polar residues" evidence="4">
    <location>
        <begin position="115"/>
        <end position="134"/>
    </location>
</feature>
<dbReference type="Pfam" id="PF00436">
    <property type="entry name" value="SSB"/>
    <property type="match status" value="1"/>
</dbReference>
<dbReference type="EMBL" id="LR215032">
    <property type="protein sequence ID" value="VEU73041.1"/>
    <property type="molecule type" value="Genomic_DNA"/>
</dbReference>
<dbReference type="PANTHER" id="PTHR10302:SF27">
    <property type="entry name" value="SINGLE-STRANDED DNA-BINDING PROTEIN"/>
    <property type="match status" value="1"/>
</dbReference>
<proteinExistence type="inferred from homology"/>
<sequence>MINTVILVGRLTATPTLSTTSNGISYTRFSIAVNRRNSNNETTDFINLVAWRNTAEFITKYATKGALVGIEGELHSNVYTSTATNSPVRTFDVLVNNFRLLESRQAAEMRNRGFESSFSNRSNQGFTPNSNHISPTDIDFSQVRTASTGSNPKPVKFNPEQIEENSIPTQNFSAVFDEEFDGISALDLDDDEKW</sequence>